<dbReference type="GO" id="GO:0051539">
    <property type="term" value="F:4 iron, 4 sulfur cluster binding"/>
    <property type="evidence" value="ECO:0007669"/>
    <property type="project" value="UniProtKB-KW"/>
</dbReference>
<dbReference type="GO" id="GO:0005886">
    <property type="term" value="C:plasma membrane"/>
    <property type="evidence" value="ECO:0007669"/>
    <property type="project" value="TreeGrafter"/>
</dbReference>
<evidence type="ECO:0000256" key="3">
    <source>
        <dbReference type="ARBA" id="ARBA00022723"/>
    </source>
</evidence>
<feature type="transmembrane region" description="Helical" evidence="7">
    <location>
        <begin position="54"/>
        <end position="73"/>
    </location>
</feature>
<keyword evidence="2" id="KW-0004">4Fe-4S</keyword>
<evidence type="ECO:0000256" key="1">
    <source>
        <dbReference type="ARBA" id="ARBA00022448"/>
    </source>
</evidence>
<feature type="transmembrane region" description="Helical" evidence="7">
    <location>
        <begin position="253"/>
        <end position="281"/>
    </location>
</feature>
<feature type="domain" description="4Fe-4S ferredoxin-type" evidence="8">
    <location>
        <begin position="318"/>
        <end position="347"/>
    </location>
</feature>
<dbReference type="PATRIC" id="fig|1121318.3.peg.1480"/>
<dbReference type="Gene3D" id="3.30.70.20">
    <property type="match status" value="1"/>
</dbReference>
<dbReference type="InterPro" id="IPR017896">
    <property type="entry name" value="4Fe4S_Fe-S-bd"/>
</dbReference>
<dbReference type="EMBL" id="LHUR01000019">
    <property type="protein sequence ID" value="KOA20103.1"/>
    <property type="molecule type" value="Genomic_DNA"/>
</dbReference>
<keyword evidence="1" id="KW-0813">Transport</keyword>
<proteinExistence type="predicted"/>
<dbReference type="AlphaFoldDB" id="A0A0L6ZBB6"/>
<sequence length="369" mass="41776">MPDNKTVELKILKAILCIYIVLCIIIAGLNYGYASKATPEAAAFITWFWHFYENWIKTIFIIVCSFLTLRIVSTSKINTMRKRNLIGFIIAALVVHIVTPLLLNNSELYFFTMPLPWTTTPLQLLRSDSTFYISRFPVWGAAGVLAALIFYICISIIVLIGTLLFGRRWQCSTLCLFNGFAAEVFEPAIPLVGKNKKLNKKTLEGFSIFRWASLAIAVFFTLWWIMFLSGTSIGGNISLMGKVENYKYLTTELLMAMFFWVAFIGRGYCYYCPLGTVLGLISKIAGQRIITDKTKCVQCGKCNETCPMFINIKDNAKEGKAVAELRCVGCGHCVDVCPTRTLGYSTRFLKWVSRKKKVTIEREIDRTVE</sequence>
<comment type="caution">
    <text evidence="9">The sequence shown here is derived from an EMBL/GenBank/DDBJ whole genome shotgun (WGS) entry which is preliminary data.</text>
</comment>
<evidence type="ECO:0000256" key="2">
    <source>
        <dbReference type="ARBA" id="ARBA00022485"/>
    </source>
</evidence>
<dbReference type="PROSITE" id="PS51379">
    <property type="entry name" value="4FE4S_FER_2"/>
    <property type="match status" value="2"/>
</dbReference>
<dbReference type="InterPro" id="IPR017900">
    <property type="entry name" value="4Fe4S_Fe_S_CS"/>
</dbReference>
<feature type="domain" description="4Fe-4S ferredoxin-type" evidence="8">
    <location>
        <begin position="287"/>
        <end position="315"/>
    </location>
</feature>
<name>A0A0L6ZBB6_9CLOT</name>
<keyword evidence="7" id="KW-0812">Transmembrane</keyword>
<dbReference type="RefSeq" id="WP_052221040.1">
    <property type="nucleotide sequence ID" value="NZ_LHUR01000019.1"/>
</dbReference>
<reference evidence="10" key="1">
    <citation type="submission" date="2015-08" db="EMBL/GenBank/DDBJ databases">
        <title>Genome sequence of the strict anaerobe Clostridium homopropionicum LuHBu1 (DSM 5847T).</title>
        <authorList>
            <person name="Poehlein A."/>
            <person name="Beck M."/>
            <person name="Schiel-Bengelsdorf B."/>
            <person name="Bengelsdorf F.R."/>
            <person name="Daniel R."/>
            <person name="Duerre P."/>
        </authorList>
    </citation>
    <scope>NUCLEOTIDE SEQUENCE [LARGE SCALE GENOMIC DNA]</scope>
    <source>
        <strain evidence="10">DSM 5847</strain>
    </source>
</reference>
<dbReference type="PANTHER" id="PTHR30176">
    <property type="entry name" value="FERREDOXIN-TYPE PROTEIN NAPH"/>
    <property type="match status" value="1"/>
</dbReference>
<keyword evidence="7" id="KW-0472">Membrane</keyword>
<dbReference type="SUPFAM" id="SSF54862">
    <property type="entry name" value="4Fe-4S ferredoxins"/>
    <property type="match status" value="1"/>
</dbReference>
<feature type="transmembrane region" description="Helical" evidence="7">
    <location>
        <begin position="85"/>
        <end position="103"/>
    </location>
</feature>
<dbReference type="GO" id="GO:0046872">
    <property type="term" value="F:metal ion binding"/>
    <property type="evidence" value="ECO:0007669"/>
    <property type="project" value="UniProtKB-KW"/>
</dbReference>
<accession>A0A0L6ZBB6</accession>
<keyword evidence="6" id="KW-0411">Iron-sulfur</keyword>
<dbReference type="Proteomes" id="UP000037043">
    <property type="component" value="Unassembled WGS sequence"/>
</dbReference>
<evidence type="ECO:0000259" key="8">
    <source>
        <dbReference type="PROSITE" id="PS51379"/>
    </source>
</evidence>
<keyword evidence="5" id="KW-0408">Iron</keyword>
<feature type="transmembrane region" description="Helical" evidence="7">
    <location>
        <begin position="12"/>
        <end position="34"/>
    </location>
</feature>
<organism evidence="9 10">
    <name type="scientific">Clostridium homopropionicum DSM 5847</name>
    <dbReference type="NCBI Taxonomy" id="1121318"/>
    <lineage>
        <taxon>Bacteria</taxon>
        <taxon>Bacillati</taxon>
        <taxon>Bacillota</taxon>
        <taxon>Clostridia</taxon>
        <taxon>Eubacteriales</taxon>
        <taxon>Clostridiaceae</taxon>
        <taxon>Clostridium</taxon>
    </lineage>
</organism>
<evidence type="ECO:0000313" key="9">
    <source>
        <dbReference type="EMBL" id="KOA20103.1"/>
    </source>
</evidence>
<dbReference type="Pfam" id="PF13237">
    <property type="entry name" value="Fer4_10"/>
    <property type="match status" value="1"/>
</dbReference>
<evidence type="ECO:0000256" key="7">
    <source>
        <dbReference type="SAM" id="Phobius"/>
    </source>
</evidence>
<dbReference type="PROSITE" id="PS00198">
    <property type="entry name" value="4FE4S_FER_1"/>
    <property type="match status" value="1"/>
</dbReference>
<evidence type="ECO:0000256" key="4">
    <source>
        <dbReference type="ARBA" id="ARBA00022982"/>
    </source>
</evidence>
<keyword evidence="7" id="KW-1133">Transmembrane helix</keyword>
<protein>
    <submittedName>
        <fullName evidence="9">Putative electron transport protein YccM</fullName>
    </submittedName>
</protein>
<evidence type="ECO:0000256" key="6">
    <source>
        <dbReference type="ARBA" id="ARBA00023014"/>
    </source>
</evidence>
<keyword evidence="4" id="KW-0249">Electron transport</keyword>
<feature type="transmembrane region" description="Helical" evidence="7">
    <location>
        <begin position="138"/>
        <end position="165"/>
    </location>
</feature>
<gene>
    <name evidence="9" type="primary">yccM_2</name>
    <name evidence="9" type="ORF">CLHOM_14730</name>
</gene>
<evidence type="ECO:0000256" key="5">
    <source>
        <dbReference type="ARBA" id="ARBA00023004"/>
    </source>
</evidence>
<dbReference type="PANTHER" id="PTHR30176:SF3">
    <property type="entry name" value="FERREDOXIN-TYPE PROTEIN NAPH"/>
    <property type="match status" value="1"/>
</dbReference>
<dbReference type="STRING" id="36844.SAMN04488501_1316"/>
<keyword evidence="10" id="KW-1185">Reference proteome</keyword>
<dbReference type="InterPro" id="IPR051684">
    <property type="entry name" value="Electron_Trans/Redox"/>
</dbReference>
<evidence type="ECO:0000313" key="10">
    <source>
        <dbReference type="Proteomes" id="UP000037043"/>
    </source>
</evidence>
<keyword evidence="3" id="KW-0479">Metal-binding</keyword>
<feature type="transmembrane region" description="Helical" evidence="7">
    <location>
        <begin position="208"/>
        <end position="233"/>
    </location>
</feature>